<keyword evidence="6" id="KW-1133">Transmembrane helix</keyword>
<evidence type="ECO:0000256" key="1">
    <source>
        <dbReference type="ARBA" id="ARBA00004141"/>
    </source>
</evidence>
<accession>A0A0B1T8X6</accession>
<proteinExistence type="inferred from homology"/>
<organism evidence="10 11">
    <name type="scientific">Oesophagostomum dentatum</name>
    <name type="common">Nodular worm</name>
    <dbReference type="NCBI Taxonomy" id="61180"/>
    <lineage>
        <taxon>Eukaryota</taxon>
        <taxon>Metazoa</taxon>
        <taxon>Ecdysozoa</taxon>
        <taxon>Nematoda</taxon>
        <taxon>Chromadorea</taxon>
        <taxon>Rhabditida</taxon>
        <taxon>Rhabditina</taxon>
        <taxon>Rhabditomorpha</taxon>
        <taxon>Strongyloidea</taxon>
        <taxon>Strongylidae</taxon>
        <taxon>Oesophagostomum</taxon>
    </lineage>
</organism>
<evidence type="ECO:0000256" key="9">
    <source>
        <dbReference type="RuleBase" id="RU000488"/>
    </source>
</evidence>
<evidence type="ECO:0000256" key="2">
    <source>
        <dbReference type="ARBA" id="ARBA00006375"/>
    </source>
</evidence>
<evidence type="ECO:0000313" key="10">
    <source>
        <dbReference type="EMBL" id="KHJ93664.1"/>
    </source>
</evidence>
<sequence length="185" mass="21087">MLHFAGDGHLPPEQRRNYKNVIEALYRIAREEGILTWFRGCGPTVLRAVVVNSAQLATYSHAKQLILQTGKVKDGIFCHFLASMISGLATTIASMPVDIIKTRIQAMKTINGVPEYSGIMDIVVKLLRKEGVFAFWKGFTPYYMRLGPHTVLMFIFLEQFNRAYIKHFAHKKPEDSEKKEANQKK</sequence>
<dbReference type="AlphaFoldDB" id="A0A0B1T8X6"/>
<feature type="repeat" description="Solcar" evidence="8">
    <location>
        <begin position="74"/>
        <end position="163"/>
    </location>
</feature>
<keyword evidence="5" id="KW-0677">Repeat</keyword>
<keyword evidence="3 9" id="KW-0813">Transport</keyword>
<dbReference type="EMBL" id="KN550664">
    <property type="protein sequence ID" value="KHJ93664.1"/>
    <property type="molecule type" value="Genomic_DNA"/>
</dbReference>
<evidence type="ECO:0000256" key="7">
    <source>
        <dbReference type="ARBA" id="ARBA00023136"/>
    </source>
</evidence>
<dbReference type="OrthoDB" id="448427at2759"/>
<evidence type="ECO:0000256" key="4">
    <source>
        <dbReference type="ARBA" id="ARBA00022692"/>
    </source>
</evidence>
<comment type="similarity">
    <text evidence="2 9">Belongs to the mitochondrial carrier (TC 2.A.29) family.</text>
</comment>
<dbReference type="PANTHER" id="PTHR45618">
    <property type="entry name" value="MITOCHONDRIAL DICARBOXYLATE CARRIER-RELATED"/>
    <property type="match status" value="1"/>
</dbReference>
<dbReference type="Proteomes" id="UP000053660">
    <property type="component" value="Unassembled WGS sequence"/>
</dbReference>
<keyword evidence="7 8" id="KW-0472">Membrane</keyword>
<dbReference type="InterPro" id="IPR023395">
    <property type="entry name" value="MCP_dom_sf"/>
</dbReference>
<evidence type="ECO:0000256" key="6">
    <source>
        <dbReference type="ARBA" id="ARBA00022989"/>
    </source>
</evidence>
<dbReference type="InterPro" id="IPR050391">
    <property type="entry name" value="Mito_Metabolite_Transporter"/>
</dbReference>
<reference evidence="10 11" key="1">
    <citation type="submission" date="2014-03" db="EMBL/GenBank/DDBJ databases">
        <title>Draft genome of the hookworm Oesophagostomum dentatum.</title>
        <authorList>
            <person name="Mitreva M."/>
        </authorList>
    </citation>
    <scope>NUCLEOTIDE SEQUENCE [LARGE SCALE GENOMIC DNA]</scope>
    <source>
        <strain evidence="10 11">OD-Hann</strain>
    </source>
</reference>
<evidence type="ECO:0000256" key="5">
    <source>
        <dbReference type="ARBA" id="ARBA00022737"/>
    </source>
</evidence>
<evidence type="ECO:0000256" key="8">
    <source>
        <dbReference type="PROSITE-ProRule" id="PRU00282"/>
    </source>
</evidence>
<keyword evidence="11" id="KW-1185">Reference proteome</keyword>
<dbReference type="PROSITE" id="PS50920">
    <property type="entry name" value="SOLCAR"/>
    <property type="match status" value="2"/>
</dbReference>
<evidence type="ECO:0000313" key="11">
    <source>
        <dbReference type="Proteomes" id="UP000053660"/>
    </source>
</evidence>
<dbReference type="Gene3D" id="1.50.40.10">
    <property type="entry name" value="Mitochondrial carrier domain"/>
    <property type="match status" value="1"/>
</dbReference>
<feature type="repeat" description="Solcar" evidence="8">
    <location>
        <begin position="1"/>
        <end position="65"/>
    </location>
</feature>
<evidence type="ECO:0000256" key="3">
    <source>
        <dbReference type="ARBA" id="ARBA00022448"/>
    </source>
</evidence>
<gene>
    <name evidence="10" type="ORF">OESDEN_06424</name>
</gene>
<dbReference type="GO" id="GO:0016020">
    <property type="term" value="C:membrane"/>
    <property type="evidence" value="ECO:0007669"/>
    <property type="project" value="UniProtKB-SubCell"/>
</dbReference>
<keyword evidence="4 8" id="KW-0812">Transmembrane</keyword>
<protein>
    <submittedName>
        <fullName evidence="10">Uncharacterized protein</fullName>
    </submittedName>
</protein>
<comment type="subcellular location">
    <subcellularLocation>
        <location evidence="1">Membrane</location>
        <topology evidence="1">Multi-pass membrane protein</topology>
    </subcellularLocation>
</comment>
<dbReference type="SUPFAM" id="SSF103506">
    <property type="entry name" value="Mitochondrial carrier"/>
    <property type="match status" value="1"/>
</dbReference>
<dbReference type="Pfam" id="PF00153">
    <property type="entry name" value="Mito_carr"/>
    <property type="match status" value="2"/>
</dbReference>
<name>A0A0B1T8X6_OESDE</name>
<dbReference type="InterPro" id="IPR018108">
    <property type="entry name" value="MCP_transmembrane"/>
</dbReference>